<comment type="subcellular location">
    <subcellularLocation>
        <location evidence="1">Nucleus</location>
    </subcellularLocation>
</comment>
<sequence length="1086" mass="112201">MSSHTTSDEEDEDFGPVLPIATSAVTPASAAAAVTPASAAVTAASAAAVSASSESDVTAPATKRERREQSDAPQSPEPTPADADAADSLDAAWERYRRQQLPSSPLYERSFTHTSLQDAHDAAAGAGGQASASPAVPAQAVHDVCVHLDSLGALVATVDAAGVVRVWRKLPRGLLFVTELEKVFSQPSAGAEGRRRTRRQHWAHAYTSLQVLVVVCVEEEDAADIDTLADAMHGDSPLSTVRVSVRQVNAVTFTVEARDTFTFPAPVQRVATTSAATLAYTRQPVFMIHQHAPHIAFFVSLPSASGLHAGGGGGGGGGGGSGVVLCPCFVGSGTARGGGGGGGRPSRSCTPTRLSVANPIVACVQQSIGVERAGTAACVLVDAAGIIDYCTIEPATDTPAAAAASSAAPGGLTLRVMAGLAAAPPSSREARVWRQWIRFDRRQRTGFFSLVRDAQRALAAAGAEEEEEDSRAAAAADVQVLPCAVHVTPDGRYVVVWSLRVTRVLVAAAAASHHPTTERHYTARVESCLHVLDFATGACAGTLVEPLGDGGSGAIAVSEDVAARPHEWAAHVQRCSRALATRVQVEPSSSMKNSFYVFVPHIPLEQLLGVGADAAGVDAVDGVVGRAVRVYEVTLAAAGAAVPLPLRVRRLPHTVGEWEAAVGRGPTQPPRHGRCDGRPAVLVRLQSPHSHVAGGAEAAVGVCRAPLLLLRCVVTASQDLKNLVAASPVGAALGAEARKHLLLPANAHGHVGDGGGAPATGDAVLLTTSADTSAAALLVYSCELPWGGAAVGRAVSDAAPAPEAAEAAQERQRRDAWATTWGDLHRGRDDACGVLLLLATGAPPTRLPATAAAAAAVTDAGDGVAREATAPAEAPGTVVAPAVRRAAPMSEEEVTVRTLLKDVLASSSSPPSPDSTATPVALIHVRGYGTVRVHLLPRIAPLATENFMRLARQRYYDRLCFHRVLPGAIVQGGCPRGDGTGGASAFADGATFCDEGLDVFPFFSHTTHRRCCWLCMANAGPDSNGSQFFFTVPGGQAMPWLNGHHTVFGYAVEGLDVVRAMSVAARDAEDKPLSPILMERVDVLSG</sequence>
<evidence type="ECO:0000259" key="4">
    <source>
        <dbReference type="PROSITE" id="PS50072"/>
    </source>
</evidence>
<dbReference type="Gene3D" id="2.40.100.10">
    <property type="entry name" value="Cyclophilin-like"/>
    <property type="match status" value="1"/>
</dbReference>
<evidence type="ECO:0000313" key="6">
    <source>
        <dbReference type="Proteomes" id="UP001430356"/>
    </source>
</evidence>
<feature type="compositionally biased region" description="Low complexity" evidence="3">
    <location>
        <begin position="40"/>
        <end position="53"/>
    </location>
</feature>
<dbReference type="Proteomes" id="UP001430356">
    <property type="component" value="Unassembled WGS sequence"/>
</dbReference>
<dbReference type="InterPro" id="IPR029000">
    <property type="entry name" value="Cyclophilin-like_dom_sf"/>
</dbReference>
<comment type="caution">
    <text evidence="5">The sequence shown here is derived from an EMBL/GenBank/DDBJ whole genome shotgun (WGS) entry which is preliminary data.</text>
</comment>
<dbReference type="FunFam" id="2.40.100.10:FF:000073">
    <property type="entry name" value="Putative cyclosporin 16"/>
    <property type="match status" value="1"/>
</dbReference>
<evidence type="ECO:0000256" key="1">
    <source>
        <dbReference type="ARBA" id="ARBA00004123"/>
    </source>
</evidence>
<dbReference type="InterPro" id="IPR044666">
    <property type="entry name" value="Cyclophilin_A-like"/>
</dbReference>
<evidence type="ECO:0000313" key="5">
    <source>
        <dbReference type="EMBL" id="KAK7196789.1"/>
    </source>
</evidence>
<dbReference type="EMBL" id="JAECZO010000085">
    <property type="protein sequence ID" value="KAK7196789.1"/>
    <property type="molecule type" value="Genomic_DNA"/>
</dbReference>
<feature type="domain" description="PPIase cyclophilin-type" evidence="4">
    <location>
        <begin position="929"/>
        <end position="1083"/>
    </location>
</feature>
<dbReference type="PANTHER" id="PTHR45625:SF6">
    <property type="entry name" value="SPLICEOSOME-ASSOCIATED PROTEIN CWC27 HOMOLOG"/>
    <property type="match status" value="1"/>
</dbReference>
<dbReference type="GO" id="GO:0003755">
    <property type="term" value="F:peptidyl-prolyl cis-trans isomerase activity"/>
    <property type="evidence" value="ECO:0007669"/>
    <property type="project" value="InterPro"/>
</dbReference>
<evidence type="ECO:0000256" key="3">
    <source>
        <dbReference type="SAM" id="MobiDB-lite"/>
    </source>
</evidence>
<protein>
    <submittedName>
        <fullName evidence="5">Cyclosporin 16</fullName>
    </submittedName>
</protein>
<name>A0AAW0ETN5_9TRYP</name>
<dbReference type="GO" id="GO:0071013">
    <property type="term" value="C:catalytic step 2 spliceosome"/>
    <property type="evidence" value="ECO:0007669"/>
    <property type="project" value="TreeGrafter"/>
</dbReference>
<organism evidence="5 6">
    <name type="scientific">Novymonas esmeraldas</name>
    <dbReference type="NCBI Taxonomy" id="1808958"/>
    <lineage>
        <taxon>Eukaryota</taxon>
        <taxon>Discoba</taxon>
        <taxon>Euglenozoa</taxon>
        <taxon>Kinetoplastea</taxon>
        <taxon>Metakinetoplastina</taxon>
        <taxon>Trypanosomatida</taxon>
        <taxon>Trypanosomatidae</taxon>
        <taxon>Novymonas</taxon>
    </lineage>
</organism>
<gene>
    <name evidence="5" type="ORF">NESM_000619000</name>
</gene>
<dbReference type="PANTHER" id="PTHR45625">
    <property type="entry name" value="PEPTIDYL-PROLYL CIS-TRANS ISOMERASE-RELATED"/>
    <property type="match status" value="1"/>
</dbReference>
<dbReference type="PRINTS" id="PR00153">
    <property type="entry name" value="CSAPPISMRASE"/>
</dbReference>
<dbReference type="CDD" id="cd00317">
    <property type="entry name" value="cyclophilin"/>
    <property type="match status" value="1"/>
</dbReference>
<feature type="region of interest" description="Disordered" evidence="3">
    <location>
        <begin position="40"/>
        <end position="85"/>
    </location>
</feature>
<accession>A0AAW0ETN5</accession>
<dbReference type="SUPFAM" id="SSF50891">
    <property type="entry name" value="Cyclophilin-like"/>
    <property type="match status" value="1"/>
</dbReference>
<dbReference type="Pfam" id="PF00160">
    <property type="entry name" value="Pro_isomerase"/>
    <property type="match status" value="1"/>
</dbReference>
<evidence type="ECO:0000256" key="2">
    <source>
        <dbReference type="ARBA" id="ARBA00023242"/>
    </source>
</evidence>
<keyword evidence="2" id="KW-0539">Nucleus</keyword>
<reference evidence="5 6" key="1">
    <citation type="journal article" date="2021" name="MBio">
        <title>A New Model Trypanosomatid, Novymonas esmeraldas: Genomic Perception of Its 'Candidatus Pandoraea novymonadis' Endosymbiont.</title>
        <authorList>
            <person name="Zakharova A."/>
            <person name="Saura A."/>
            <person name="Butenko A."/>
            <person name="Podesvova L."/>
            <person name="Warmusova S."/>
            <person name="Kostygov A.Y."/>
            <person name="Nenarokova A."/>
            <person name="Lukes J."/>
            <person name="Opperdoes F.R."/>
            <person name="Yurchenko V."/>
        </authorList>
    </citation>
    <scope>NUCLEOTIDE SEQUENCE [LARGE SCALE GENOMIC DNA]</scope>
    <source>
        <strain evidence="5 6">E262AT.01</strain>
    </source>
</reference>
<keyword evidence="6" id="KW-1185">Reference proteome</keyword>
<dbReference type="InterPro" id="IPR002130">
    <property type="entry name" value="Cyclophilin-type_PPIase_dom"/>
</dbReference>
<proteinExistence type="predicted"/>
<dbReference type="AlphaFoldDB" id="A0AAW0ETN5"/>
<dbReference type="PROSITE" id="PS50072">
    <property type="entry name" value="CSA_PPIASE_2"/>
    <property type="match status" value="1"/>
</dbReference>